<protein>
    <submittedName>
        <fullName evidence="1">Uncharacterized protein</fullName>
    </submittedName>
</protein>
<evidence type="ECO:0000313" key="1">
    <source>
        <dbReference type="EMBL" id="KAI3721060.1"/>
    </source>
</evidence>
<comment type="caution">
    <text evidence="1">The sequence shown here is derived from an EMBL/GenBank/DDBJ whole genome shotgun (WGS) entry which is preliminary data.</text>
</comment>
<keyword evidence="2" id="KW-1185">Reference proteome</keyword>
<dbReference type="Proteomes" id="UP001055811">
    <property type="component" value="Linkage Group LG06"/>
</dbReference>
<organism evidence="1 2">
    <name type="scientific">Cichorium intybus</name>
    <name type="common">Chicory</name>
    <dbReference type="NCBI Taxonomy" id="13427"/>
    <lineage>
        <taxon>Eukaryota</taxon>
        <taxon>Viridiplantae</taxon>
        <taxon>Streptophyta</taxon>
        <taxon>Embryophyta</taxon>
        <taxon>Tracheophyta</taxon>
        <taxon>Spermatophyta</taxon>
        <taxon>Magnoliopsida</taxon>
        <taxon>eudicotyledons</taxon>
        <taxon>Gunneridae</taxon>
        <taxon>Pentapetalae</taxon>
        <taxon>asterids</taxon>
        <taxon>campanulids</taxon>
        <taxon>Asterales</taxon>
        <taxon>Asteraceae</taxon>
        <taxon>Cichorioideae</taxon>
        <taxon>Cichorieae</taxon>
        <taxon>Cichoriinae</taxon>
        <taxon>Cichorium</taxon>
    </lineage>
</organism>
<proteinExistence type="predicted"/>
<evidence type="ECO:0000313" key="2">
    <source>
        <dbReference type="Proteomes" id="UP001055811"/>
    </source>
</evidence>
<reference evidence="1 2" key="2">
    <citation type="journal article" date="2022" name="Mol. Ecol. Resour.">
        <title>The genomes of chicory, endive, great burdock and yacon provide insights into Asteraceae paleo-polyploidization history and plant inulin production.</title>
        <authorList>
            <person name="Fan W."/>
            <person name="Wang S."/>
            <person name="Wang H."/>
            <person name="Wang A."/>
            <person name="Jiang F."/>
            <person name="Liu H."/>
            <person name="Zhao H."/>
            <person name="Xu D."/>
            <person name="Zhang Y."/>
        </authorList>
    </citation>
    <scope>NUCLEOTIDE SEQUENCE [LARGE SCALE GENOMIC DNA]</scope>
    <source>
        <strain evidence="2">cv. Punajuju</strain>
        <tissue evidence="1">Leaves</tissue>
    </source>
</reference>
<accession>A0ACB9BIY7</accession>
<sequence>MVLGVGGFGTVYKGWVEEKTMLPSKHGTGMMVAVKKLNNESFQGFQKWQEDDHIIKMVDSHGCMKWSVIAKDLPGRIGKQCRERSSDKEISMESTKGINSHISPPDLRTDNAIKNRWNCSLKKKLDLNIYFIKDVS</sequence>
<reference evidence="2" key="1">
    <citation type="journal article" date="2022" name="Mol. Ecol. Resour.">
        <title>The genomes of chicory, endive, great burdock and yacon provide insights into Asteraceae palaeo-polyploidization history and plant inulin production.</title>
        <authorList>
            <person name="Fan W."/>
            <person name="Wang S."/>
            <person name="Wang H."/>
            <person name="Wang A."/>
            <person name="Jiang F."/>
            <person name="Liu H."/>
            <person name="Zhao H."/>
            <person name="Xu D."/>
            <person name="Zhang Y."/>
        </authorList>
    </citation>
    <scope>NUCLEOTIDE SEQUENCE [LARGE SCALE GENOMIC DNA]</scope>
    <source>
        <strain evidence="2">cv. Punajuju</strain>
    </source>
</reference>
<dbReference type="EMBL" id="CM042014">
    <property type="protein sequence ID" value="KAI3721060.1"/>
    <property type="molecule type" value="Genomic_DNA"/>
</dbReference>
<name>A0ACB9BIY7_CICIN</name>
<gene>
    <name evidence="1" type="ORF">L2E82_32063</name>
</gene>